<organism evidence="1 4">
    <name type="scientific">Vanilla planifolia</name>
    <name type="common">Vanilla</name>
    <dbReference type="NCBI Taxonomy" id="51239"/>
    <lineage>
        <taxon>Eukaryota</taxon>
        <taxon>Viridiplantae</taxon>
        <taxon>Streptophyta</taxon>
        <taxon>Embryophyta</taxon>
        <taxon>Tracheophyta</taxon>
        <taxon>Spermatophyta</taxon>
        <taxon>Magnoliopsida</taxon>
        <taxon>Liliopsida</taxon>
        <taxon>Asparagales</taxon>
        <taxon>Orchidaceae</taxon>
        <taxon>Vanilloideae</taxon>
        <taxon>Vanilleae</taxon>
        <taxon>Vanilla</taxon>
    </lineage>
</organism>
<gene>
    <name evidence="2" type="ORF">HPP92_028836</name>
    <name evidence="1" type="ORF">HPP92_028847</name>
</gene>
<evidence type="ECO:0000313" key="2">
    <source>
        <dbReference type="EMBL" id="KAG0446419.1"/>
    </source>
</evidence>
<proteinExistence type="predicted"/>
<reference evidence="3 4" key="1">
    <citation type="journal article" date="2020" name="Nat. Food">
        <title>A phased Vanilla planifolia genome enables genetic improvement of flavour and production.</title>
        <authorList>
            <person name="Hasing T."/>
            <person name="Tang H."/>
            <person name="Brym M."/>
            <person name="Khazi F."/>
            <person name="Huang T."/>
            <person name="Chambers A.H."/>
        </authorList>
    </citation>
    <scope>NUCLEOTIDE SEQUENCE [LARGE SCALE GENOMIC DNA]</scope>
    <source>
        <tissue evidence="1">Leaf</tissue>
    </source>
</reference>
<protein>
    <submittedName>
        <fullName evidence="1">Uncharacterized protein</fullName>
    </submittedName>
</protein>
<dbReference type="Proteomes" id="UP000636800">
    <property type="component" value="Unassembled WGS sequence"/>
</dbReference>
<dbReference type="Proteomes" id="UP000639772">
    <property type="component" value="Unassembled WGS sequence"/>
</dbReference>
<sequence length="129" mass="14313">MILHPKGPIFVMTNVKDGKIEDAGSLAKVARARFWKNQGCILSFNQLILVMKVDDGCKRVVDAPPDLCYRCGYYQETIMISESVGAQRKGSSFSGSRNSRNSIEVGEPKLPSVAVHSLNYLVFCIRQSE</sequence>
<name>A0A835U3G9_VANPL</name>
<dbReference type="AlphaFoldDB" id="A0A835U3G9"/>
<evidence type="ECO:0000313" key="1">
    <source>
        <dbReference type="EMBL" id="KAG0446410.1"/>
    </source>
</evidence>
<dbReference type="EMBL" id="JADCNM010000579">
    <property type="protein sequence ID" value="KAG0446410.1"/>
    <property type="molecule type" value="Genomic_DNA"/>
</dbReference>
<comment type="caution">
    <text evidence="1">The sequence shown here is derived from an EMBL/GenBank/DDBJ whole genome shotgun (WGS) entry which is preliminary data.</text>
</comment>
<keyword evidence="3" id="KW-1185">Reference proteome</keyword>
<evidence type="ECO:0000313" key="3">
    <source>
        <dbReference type="Proteomes" id="UP000636800"/>
    </source>
</evidence>
<evidence type="ECO:0000313" key="4">
    <source>
        <dbReference type="Proteomes" id="UP000639772"/>
    </source>
</evidence>
<dbReference type="EMBL" id="JADCNL010000578">
    <property type="protein sequence ID" value="KAG0446419.1"/>
    <property type="molecule type" value="Genomic_DNA"/>
</dbReference>
<accession>A0A835U3G9</accession>